<keyword evidence="5 14" id="KW-1003">Cell membrane</keyword>
<evidence type="ECO:0000256" key="8">
    <source>
        <dbReference type="ARBA" id="ARBA00022723"/>
    </source>
</evidence>
<organism evidence="16 17">
    <name type="scientific">Cecembia rubra</name>
    <dbReference type="NCBI Taxonomy" id="1485585"/>
    <lineage>
        <taxon>Bacteria</taxon>
        <taxon>Pseudomonadati</taxon>
        <taxon>Bacteroidota</taxon>
        <taxon>Cytophagia</taxon>
        <taxon>Cytophagales</taxon>
        <taxon>Cyclobacteriaceae</taxon>
        <taxon>Cecembia</taxon>
    </lineage>
</organism>
<comment type="subcellular location">
    <subcellularLocation>
        <location evidence="1 14">Cell membrane</location>
        <topology evidence="1 14">Multi-pass membrane protein</topology>
    </subcellularLocation>
</comment>
<keyword evidence="10 14" id="KW-0560">Oxidoreductase</keyword>
<comment type="catalytic activity">
    <reaction evidence="13 14 15">
        <text>protoporphyrinogen IX + 3 A = protoporphyrin IX + 3 AH2</text>
        <dbReference type="Rhea" id="RHEA:62000"/>
        <dbReference type="ChEBI" id="CHEBI:13193"/>
        <dbReference type="ChEBI" id="CHEBI:17499"/>
        <dbReference type="ChEBI" id="CHEBI:57306"/>
        <dbReference type="ChEBI" id="CHEBI:57307"/>
    </reaction>
</comment>
<evidence type="ECO:0000313" key="16">
    <source>
        <dbReference type="EMBL" id="PSL02552.1"/>
    </source>
</evidence>
<evidence type="ECO:0000256" key="1">
    <source>
        <dbReference type="ARBA" id="ARBA00004651"/>
    </source>
</evidence>
<evidence type="ECO:0000256" key="5">
    <source>
        <dbReference type="ARBA" id="ARBA00022475"/>
    </source>
</evidence>
<dbReference type="PIRSF" id="PIRSF004638">
    <property type="entry name" value="UCP004638"/>
    <property type="match status" value="1"/>
</dbReference>
<keyword evidence="7 14" id="KW-0812">Transmembrane</keyword>
<evidence type="ECO:0000256" key="13">
    <source>
        <dbReference type="ARBA" id="ARBA00048390"/>
    </source>
</evidence>
<feature type="transmembrane region" description="Helical" evidence="14">
    <location>
        <begin position="6"/>
        <end position="29"/>
    </location>
</feature>
<feature type="transmembrane region" description="Helical" evidence="14">
    <location>
        <begin position="150"/>
        <end position="171"/>
    </location>
</feature>
<protein>
    <recommendedName>
        <fullName evidence="4 14">Protoporphyrinogen IX oxidase</fullName>
        <shortName evidence="14">PPO</shortName>
        <ecNumber evidence="14 15">1.3.99.-</ecNumber>
    </recommendedName>
</protein>
<comment type="cofactor">
    <cofactor evidence="14 15">
        <name>heme b</name>
        <dbReference type="ChEBI" id="CHEBI:60344"/>
    </cofactor>
    <text evidence="14 15">Binds 1 heme b (iron(II)-protoporphyrin IX) group per subunit.</text>
</comment>
<name>A0A2P8DZA4_9BACT</name>
<keyword evidence="8 14" id="KW-0479">Metal-binding</keyword>
<keyword evidence="9 14" id="KW-1133">Transmembrane helix</keyword>
<dbReference type="EC" id="1.3.99.-" evidence="14 15"/>
<accession>A0A2P8DZA4</accession>
<comment type="function">
    <text evidence="14 15">Catalyzes the oxidation of protoporphyrinogen IX to protoporphyrin IX.</text>
</comment>
<reference evidence="16 17" key="1">
    <citation type="submission" date="2018-03" db="EMBL/GenBank/DDBJ databases">
        <title>Genomic Encyclopedia of Archaeal and Bacterial Type Strains, Phase II (KMG-II): from individual species to whole genera.</title>
        <authorList>
            <person name="Goeker M."/>
        </authorList>
    </citation>
    <scope>NUCLEOTIDE SEQUENCE [LARGE SCALE GENOMIC DNA]</scope>
    <source>
        <strain evidence="16 17">DSM 28057</strain>
    </source>
</reference>
<dbReference type="PANTHER" id="PTHR40255:SF1">
    <property type="entry name" value="PROTOPORPHYRINOGEN IX OXIDASE"/>
    <property type="match status" value="1"/>
</dbReference>
<keyword evidence="6 14" id="KW-0349">Heme</keyword>
<evidence type="ECO:0000256" key="15">
    <source>
        <dbReference type="PIRNR" id="PIRNR004638"/>
    </source>
</evidence>
<evidence type="ECO:0000256" key="4">
    <source>
        <dbReference type="ARBA" id="ARBA00017504"/>
    </source>
</evidence>
<feature type="binding site" description="axial binding residue" evidence="14">
    <location>
        <position position="91"/>
    </location>
    <ligand>
        <name>heme</name>
        <dbReference type="ChEBI" id="CHEBI:30413"/>
    </ligand>
    <ligandPart>
        <name>Fe</name>
        <dbReference type="ChEBI" id="CHEBI:18248"/>
    </ligandPart>
</feature>
<dbReference type="PANTHER" id="PTHR40255">
    <property type="entry name" value="UPF0093 MEMBRANE PROTEIN SLR1790"/>
    <property type="match status" value="1"/>
</dbReference>
<evidence type="ECO:0000256" key="14">
    <source>
        <dbReference type="HAMAP-Rule" id="MF_02239"/>
    </source>
</evidence>
<feature type="transmembrane region" description="Helical" evidence="14">
    <location>
        <begin position="126"/>
        <end position="144"/>
    </location>
</feature>
<dbReference type="GO" id="GO:0070818">
    <property type="term" value="F:protoporphyrinogen oxidase activity"/>
    <property type="evidence" value="ECO:0007669"/>
    <property type="project" value="UniProtKB-UniRule"/>
</dbReference>
<evidence type="ECO:0000256" key="10">
    <source>
        <dbReference type="ARBA" id="ARBA00023002"/>
    </source>
</evidence>
<comment type="subunit">
    <text evidence="14">Homodimer.</text>
</comment>
<dbReference type="RefSeq" id="WP_106568110.1">
    <property type="nucleotide sequence ID" value="NZ_JAUVYL010000004.1"/>
</dbReference>
<dbReference type="EMBL" id="PYGF01000009">
    <property type="protein sequence ID" value="PSL02552.1"/>
    <property type="molecule type" value="Genomic_DNA"/>
</dbReference>
<comment type="similarity">
    <text evidence="3 14 15">Belongs to the HemJ family.</text>
</comment>
<evidence type="ECO:0000256" key="2">
    <source>
        <dbReference type="ARBA" id="ARBA00005073"/>
    </source>
</evidence>
<evidence type="ECO:0000256" key="11">
    <source>
        <dbReference type="ARBA" id="ARBA00023004"/>
    </source>
</evidence>
<dbReference type="Pfam" id="PF03653">
    <property type="entry name" value="UPF0093"/>
    <property type="match status" value="1"/>
</dbReference>
<keyword evidence="17" id="KW-1185">Reference proteome</keyword>
<proteinExistence type="inferred from homology"/>
<evidence type="ECO:0000256" key="7">
    <source>
        <dbReference type="ARBA" id="ARBA00022692"/>
    </source>
</evidence>
<gene>
    <name evidence="16" type="ORF">CLV48_10914</name>
</gene>
<keyword evidence="12 14" id="KW-0472">Membrane</keyword>
<keyword evidence="11 14" id="KW-0408">Iron</keyword>
<dbReference type="GO" id="GO:0046872">
    <property type="term" value="F:metal ion binding"/>
    <property type="evidence" value="ECO:0007669"/>
    <property type="project" value="UniProtKB-UniRule"/>
</dbReference>
<dbReference type="InterPro" id="IPR005265">
    <property type="entry name" value="HemJ-like"/>
</dbReference>
<evidence type="ECO:0000256" key="9">
    <source>
        <dbReference type="ARBA" id="ARBA00022989"/>
    </source>
</evidence>
<evidence type="ECO:0000256" key="12">
    <source>
        <dbReference type="ARBA" id="ARBA00023136"/>
    </source>
</evidence>
<dbReference type="UniPathway" id="UPA00251">
    <property type="reaction ID" value="UER00324"/>
</dbReference>
<dbReference type="OrthoDB" id="9800824at2"/>
<feature type="binding site" description="axial binding residue" evidence="14">
    <location>
        <position position="10"/>
    </location>
    <ligand>
        <name>heme</name>
        <dbReference type="ChEBI" id="CHEBI:30413"/>
    </ligand>
    <ligandPart>
        <name>Fe</name>
        <dbReference type="ChEBI" id="CHEBI:18248"/>
    </ligandPart>
</feature>
<feature type="transmembrane region" description="Helical" evidence="14">
    <location>
        <begin position="56"/>
        <end position="80"/>
    </location>
</feature>
<evidence type="ECO:0000256" key="6">
    <source>
        <dbReference type="ARBA" id="ARBA00022617"/>
    </source>
</evidence>
<comment type="caution">
    <text evidence="16">The sequence shown here is derived from an EMBL/GenBank/DDBJ whole genome shotgun (WGS) entry which is preliminary data.</text>
</comment>
<sequence>MAFEYIKALHIIFVVTWFAGLFYIVRLFIYQVEAMEKTVQERAILLPQLNLMAQRLWYIITWPSALLTLIFGFWVLYYRWGYMQMGFMQAKLGFVLVLYVYHMICHKIYKDLQNGKAKWTSTQLRMWNELSTLLLFSIVFLIVLKSLISVVWGIVGLLALSILMMLGIKWYKKVREKENQQ</sequence>
<dbReference type="GO" id="GO:0006782">
    <property type="term" value="P:protoporphyrinogen IX biosynthetic process"/>
    <property type="evidence" value="ECO:0007669"/>
    <property type="project" value="UniProtKB-UniRule"/>
</dbReference>
<dbReference type="Proteomes" id="UP000240708">
    <property type="component" value="Unassembled WGS sequence"/>
</dbReference>
<dbReference type="HAMAP" id="MF_02239">
    <property type="entry name" value="HemJ"/>
    <property type="match status" value="1"/>
</dbReference>
<evidence type="ECO:0000313" key="17">
    <source>
        <dbReference type="Proteomes" id="UP000240708"/>
    </source>
</evidence>
<dbReference type="AlphaFoldDB" id="A0A2P8DZA4"/>
<comment type="pathway">
    <text evidence="2 14 15">Porphyrin-containing compound metabolism; protoporphyrin-IX biosynthesis; protoporphyrin-IX from protoporphyrinogen-IX: step 1/1.</text>
</comment>
<evidence type="ECO:0000256" key="3">
    <source>
        <dbReference type="ARBA" id="ARBA00006501"/>
    </source>
</evidence>
<feature type="transmembrane region" description="Helical" evidence="14">
    <location>
        <begin position="86"/>
        <end position="105"/>
    </location>
</feature>
<dbReference type="GO" id="GO:0005886">
    <property type="term" value="C:plasma membrane"/>
    <property type="evidence" value="ECO:0007669"/>
    <property type="project" value="UniProtKB-SubCell"/>
</dbReference>